<evidence type="ECO:0000313" key="4">
    <source>
        <dbReference type="Proteomes" id="UP001515480"/>
    </source>
</evidence>
<protein>
    <recommendedName>
        <fullName evidence="2">25S rRNA (uridine-N(3))-methyltransferase BMT5-like domain-containing protein</fullName>
    </recommendedName>
</protein>
<feature type="domain" description="25S rRNA (uridine-N(3))-methyltransferase BMT5-like" evidence="2">
    <location>
        <begin position="37"/>
        <end position="194"/>
    </location>
</feature>
<organism evidence="3 4">
    <name type="scientific">Prymnesium parvum</name>
    <name type="common">Toxic golden alga</name>
    <dbReference type="NCBI Taxonomy" id="97485"/>
    <lineage>
        <taxon>Eukaryota</taxon>
        <taxon>Haptista</taxon>
        <taxon>Haptophyta</taxon>
        <taxon>Prymnesiophyceae</taxon>
        <taxon>Prymnesiales</taxon>
        <taxon>Prymnesiaceae</taxon>
        <taxon>Prymnesium</taxon>
    </lineage>
</organism>
<dbReference type="PANTHER" id="PTHR11538:SF26">
    <property type="entry name" value="FERREDOXIN-FOLD ANTICODON-BINDING DOMAIN-CONTAINING PROTEIN 1"/>
    <property type="match status" value="1"/>
</dbReference>
<feature type="compositionally biased region" description="Basic and acidic residues" evidence="1">
    <location>
        <begin position="368"/>
        <end position="380"/>
    </location>
</feature>
<dbReference type="GO" id="GO:0005737">
    <property type="term" value="C:cytoplasm"/>
    <property type="evidence" value="ECO:0007669"/>
    <property type="project" value="TreeGrafter"/>
</dbReference>
<dbReference type="Gene3D" id="3.40.50.150">
    <property type="entry name" value="Vaccinia Virus protein VP39"/>
    <property type="match status" value="1"/>
</dbReference>
<accession>A0AB34IIX0</accession>
<dbReference type="AlphaFoldDB" id="A0AB34IIX0"/>
<comment type="caution">
    <text evidence="3">The sequence shown here is derived from an EMBL/GenBank/DDBJ whole genome shotgun (WGS) entry which is preliminary data.</text>
</comment>
<feature type="compositionally biased region" description="Pro residues" evidence="1">
    <location>
        <begin position="1"/>
        <end position="19"/>
    </location>
</feature>
<name>A0AB34IIX0_PRYPA</name>
<evidence type="ECO:0000313" key="3">
    <source>
        <dbReference type="EMBL" id="KAL1499033.1"/>
    </source>
</evidence>
<reference evidence="3 4" key="1">
    <citation type="journal article" date="2024" name="Science">
        <title>Giant polyketide synthase enzymes in the biosynthesis of giant marine polyether toxins.</title>
        <authorList>
            <person name="Fallon T.R."/>
            <person name="Shende V.V."/>
            <person name="Wierzbicki I.H."/>
            <person name="Pendleton A.L."/>
            <person name="Watervoot N.F."/>
            <person name="Auber R.P."/>
            <person name="Gonzalez D.J."/>
            <person name="Wisecaver J.H."/>
            <person name="Moore B.S."/>
        </authorList>
    </citation>
    <scope>NUCLEOTIDE SEQUENCE [LARGE SCALE GENOMIC DNA]</scope>
    <source>
        <strain evidence="3 4">12B1</strain>
    </source>
</reference>
<dbReference type="InterPro" id="IPR019446">
    <property type="entry name" value="BMT5-like"/>
</dbReference>
<dbReference type="Pfam" id="PF10354">
    <property type="entry name" value="BMT5-like"/>
    <property type="match status" value="1"/>
</dbReference>
<dbReference type="SUPFAM" id="SSF53335">
    <property type="entry name" value="S-adenosyl-L-methionine-dependent methyltransferases"/>
    <property type="match status" value="1"/>
</dbReference>
<proteinExistence type="predicted"/>
<dbReference type="Proteomes" id="UP001515480">
    <property type="component" value="Unassembled WGS sequence"/>
</dbReference>
<keyword evidence="4" id="KW-1185">Reference proteome</keyword>
<gene>
    <name evidence="3" type="ORF">AB1Y20_013549</name>
</gene>
<feature type="region of interest" description="Disordered" evidence="1">
    <location>
        <begin position="1"/>
        <end position="21"/>
    </location>
</feature>
<dbReference type="GO" id="GO:0070042">
    <property type="term" value="F:rRNA (uridine-N3-)-methyltransferase activity"/>
    <property type="evidence" value="ECO:0007669"/>
    <property type="project" value="InterPro"/>
</dbReference>
<dbReference type="EMBL" id="JBGBPQ010000026">
    <property type="protein sequence ID" value="KAL1499033.1"/>
    <property type="molecule type" value="Genomic_DNA"/>
</dbReference>
<dbReference type="Gene3D" id="3.30.70.380">
    <property type="entry name" value="Ferrodoxin-fold anticodon-binding domain"/>
    <property type="match status" value="1"/>
</dbReference>
<sequence length="390" mass="42452">MAPSPLPPRPPTPSLPPHPSLLDLGLLDPTAPPARVLICGDADFAYACALSSRLQRASLLATCYESEAELLHAYPHASAAIAALRHAGVDVRCGVDARALSHHLGDAASFDRIVFNFPQSPPLPRARNQIQRHRALLRDVCRSAARHLAPSGELWLALLAGQGGTPRDSIRRPHGDHWQLMEMAAAAALLVTRVDPADLDELARAGYRPTGRRHNKKLGAERQARGVCVHVLRREEEARAPSVGVFEWAFDNSFWLEGAPPEAEELERLARRALGEAMAHCVAGAPECLDEYTRPEDGRRARTYRFTYRSDRVALSRERALVANARVCDLIARESGAHARKPSEEHLRGVCGELPANDENAAGQSSKGTRDGNVAHRMETDGSAPSIACE</sequence>
<dbReference type="PANTHER" id="PTHR11538">
    <property type="entry name" value="PHENYLALANYL-TRNA SYNTHETASE"/>
    <property type="match status" value="1"/>
</dbReference>
<feature type="region of interest" description="Disordered" evidence="1">
    <location>
        <begin position="354"/>
        <end position="390"/>
    </location>
</feature>
<dbReference type="InterPro" id="IPR036690">
    <property type="entry name" value="Fdx_antiC-bd_sf"/>
</dbReference>
<dbReference type="GO" id="GO:0070475">
    <property type="term" value="P:rRNA base methylation"/>
    <property type="evidence" value="ECO:0007669"/>
    <property type="project" value="InterPro"/>
</dbReference>
<evidence type="ECO:0000259" key="2">
    <source>
        <dbReference type="Pfam" id="PF10354"/>
    </source>
</evidence>
<dbReference type="InterPro" id="IPR029063">
    <property type="entry name" value="SAM-dependent_MTases_sf"/>
</dbReference>
<evidence type="ECO:0000256" key="1">
    <source>
        <dbReference type="SAM" id="MobiDB-lite"/>
    </source>
</evidence>